<evidence type="ECO:0000256" key="2">
    <source>
        <dbReference type="ARBA" id="ARBA00005262"/>
    </source>
</evidence>
<proteinExistence type="inferred from homology"/>
<evidence type="ECO:0000256" key="3">
    <source>
        <dbReference type="ARBA" id="ARBA00022475"/>
    </source>
</evidence>
<feature type="transmembrane region" description="Helical" evidence="7">
    <location>
        <begin position="91"/>
        <end position="115"/>
    </location>
</feature>
<reference evidence="8" key="1">
    <citation type="submission" date="2021-10" db="EMBL/GenBank/DDBJ databases">
        <title>Anaerobic single-cell dispensing facilitates the cultivation of human gut bacteria.</title>
        <authorList>
            <person name="Afrizal A."/>
        </authorList>
    </citation>
    <scope>NUCLEOTIDE SEQUENCE</scope>
    <source>
        <strain evidence="8">CLA-AA-H233</strain>
    </source>
</reference>
<organism evidence="8 9">
    <name type="scientific">Faecalibacterium butyricigenerans</name>
    <dbReference type="NCBI Taxonomy" id="1851427"/>
    <lineage>
        <taxon>Bacteria</taxon>
        <taxon>Bacillati</taxon>
        <taxon>Bacillota</taxon>
        <taxon>Clostridia</taxon>
        <taxon>Eubacteriales</taxon>
        <taxon>Oscillospiraceae</taxon>
        <taxon>Faecalibacterium</taxon>
    </lineage>
</organism>
<keyword evidence="5 7" id="KW-1133">Transmembrane helix</keyword>
<protein>
    <submittedName>
        <fullName evidence="8">Chromate transporter</fullName>
    </submittedName>
</protein>
<dbReference type="PANTHER" id="PTHR43663">
    <property type="entry name" value="CHROMATE TRANSPORT PROTEIN-RELATED"/>
    <property type="match status" value="1"/>
</dbReference>
<dbReference type="PANTHER" id="PTHR43663:SF1">
    <property type="entry name" value="CHROMATE TRANSPORTER"/>
    <property type="match status" value="1"/>
</dbReference>
<accession>A0ABS8FAB9</accession>
<evidence type="ECO:0000313" key="8">
    <source>
        <dbReference type="EMBL" id="MCC2200160.1"/>
    </source>
</evidence>
<keyword evidence="4 7" id="KW-0812">Transmembrane</keyword>
<name>A0ABS8FAB9_9FIRM</name>
<dbReference type="InterPro" id="IPR052518">
    <property type="entry name" value="CHR_Transporter"/>
</dbReference>
<gene>
    <name evidence="8" type="ORF">LKD23_10425</name>
</gene>
<evidence type="ECO:0000256" key="7">
    <source>
        <dbReference type="SAM" id="Phobius"/>
    </source>
</evidence>
<evidence type="ECO:0000313" key="9">
    <source>
        <dbReference type="Proteomes" id="UP001430637"/>
    </source>
</evidence>
<dbReference type="InterPro" id="IPR003370">
    <property type="entry name" value="Chromate_transpt"/>
</dbReference>
<evidence type="ECO:0000256" key="5">
    <source>
        <dbReference type="ARBA" id="ARBA00022989"/>
    </source>
</evidence>
<dbReference type="Proteomes" id="UP001430637">
    <property type="component" value="Unassembled WGS sequence"/>
</dbReference>
<comment type="subcellular location">
    <subcellularLocation>
        <location evidence="1">Cell membrane</location>
        <topology evidence="1">Multi-pass membrane protein</topology>
    </subcellularLocation>
</comment>
<feature type="transmembrane region" description="Helical" evidence="7">
    <location>
        <begin position="64"/>
        <end position="85"/>
    </location>
</feature>
<dbReference type="RefSeq" id="WP_227621576.1">
    <property type="nucleotide sequence ID" value="NZ_JAJEQL010000031.1"/>
</dbReference>
<keyword evidence="3" id="KW-1003">Cell membrane</keyword>
<feature type="transmembrane region" description="Helical" evidence="7">
    <location>
        <begin position="122"/>
        <end position="144"/>
    </location>
</feature>
<sequence>MKQAVKTETAQQRPAGAQMALRILLSFIKIGAFTFGSGWSIVAQMEQEFVDKRGWMTKSDLLELIAVGKSLPGIMVVNITMLFGYQMAGALGGVCAAVGLCIPAVITLTVVTAIYDAIKDNYWVWSALRGVQCAVAPIIGGAAISLGKDALRSAAAIMICAAAFVLCYFTSISNLTLVIAGVVIALVWMGVSEHGRS</sequence>
<evidence type="ECO:0000256" key="6">
    <source>
        <dbReference type="ARBA" id="ARBA00023136"/>
    </source>
</evidence>
<feature type="transmembrane region" description="Helical" evidence="7">
    <location>
        <begin position="20"/>
        <end position="43"/>
    </location>
</feature>
<keyword evidence="9" id="KW-1185">Reference proteome</keyword>
<feature type="transmembrane region" description="Helical" evidence="7">
    <location>
        <begin position="175"/>
        <end position="191"/>
    </location>
</feature>
<evidence type="ECO:0000256" key="1">
    <source>
        <dbReference type="ARBA" id="ARBA00004651"/>
    </source>
</evidence>
<evidence type="ECO:0000256" key="4">
    <source>
        <dbReference type="ARBA" id="ARBA00022692"/>
    </source>
</evidence>
<comment type="caution">
    <text evidence="8">The sequence shown here is derived from an EMBL/GenBank/DDBJ whole genome shotgun (WGS) entry which is preliminary data.</text>
</comment>
<dbReference type="EMBL" id="JAJEQL010000031">
    <property type="protein sequence ID" value="MCC2200160.1"/>
    <property type="molecule type" value="Genomic_DNA"/>
</dbReference>
<keyword evidence="6 7" id="KW-0472">Membrane</keyword>
<comment type="similarity">
    <text evidence="2">Belongs to the chromate ion transporter (CHR) (TC 2.A.51) family.</text>
</comment>
<dbReference type="Pfam" id="PF02417">
    <property type="entry name" value="Chromate_transp"/>
    <property type="match status" value="1"/>
</dbReference>